<dbReference type="GO" id="GO:0061630">
    <property type="term" value="F:ubiquitin protein ligase activity"/>
    <property type="evidence" value="ECO:0007669"/>
    <property type="project" value="UniProtKB-EC"/>
</dbReference>
<evidence type="ECO:0000256" key="1">
    <source>
        <dbReference type="ARBA" id="ARBA00000885"/>
    </source>
</evidence>
<evidence type="ECO:0000256" key="5">
    <source>
        <dbReference type="ARBA" id="ARBA00022786"/>
    </source>
</evidence>
<evidence type="ECO:0000313" key="9">
    <source>
        <dbReference type="Proteomes" id="UP000007015"/>
    </source>
</evidence>
<dbReference type="EMBL" id="CM000130">
    <property type="protein sequence ID" value="EEC78425.1"/>
    <property type="molecule type" value="Genomic_DNA"/>
</dbReference>
<evidence type="ECO:0000259" key="7">
    <source>
        <dbReference type="PROSITE" id="PS50237"/>
    </source>
</evidence>
<dbReference type="Gene3D" id="3.90.1750.10">
    <property type="entry name" value="Hect, E3 ligase catalytic domains"/>
    <property type="match status" value="1"/>
</dbReference>
<name>B8AXD1_ORYSI</name>
<evidence type="ECO:0000313" key="8">
    <source>
        <dbReference type="EMBL" id="EEC78425.1"/>
    </source>
</evidence>
<dbReference type="OMA" id="ELIYYLM"/>
<evidence type="ECO:0000256" key="3">
    <source>
        <dbReference type="ARBA" id="ARBA00012485"/>
    </source>
</evidence>
<dbReference type="EC" id="2.3.2.26" evidence="3"/>
<dbReference type="Gramene" id="BGIOSGA019084-TA">
    <property type="protein sequence ID" value="BGIOSGA019084-PA"/>
    <property type="gene ID" value="BGIOSGA019084"/>
</dbReference>
<organism evidence="8 9">
    <name type="scientific">Oryza sativa subsp. indica</name>
    <name type="common">Rice</name>
    <dbReference type="NCBI Taxonomy" id="39946"/>
    <lineage>
        <taxon>Eukaryota</taxon>
        <taxon>Viridiplantae</taxon>
        <taxon>Streptophyta</taxon>
        <taxon>Embryophyta</taxon>
        <taxon>Tracheophyta</taxon>
        <taxon>Spermatophyta</taxon>
        <taxon>Magnoliopsida</taxon>
        <taxon>Liliopsida</taxon>
        <taxon>Poales</taxon>
        <taxon>Poaceae</taxon>
        <taxon>BOP clade</taxon>
        <taxon>Oryzoideae</taxon>
        <taxon>Oryzeae</taxon>
        <taxon>Oryzinae</taxon>
        <taxon>Oryza</taxon>
        <taxon>Oryza sativa</taxon>
    </lineage>
</organism>
<dbReference type="Gene3D" id="3.30.2160.10">
    <property type="entry name" value="Hect, E3 ligase catalytic domain"/>
    <property type="match status" value="1"/>
</dbReference>
<dbReference type="SUPFAM" id="SSF56204">
    <property type="entry name" value="Hect, E3 ligase catalytic domain"/>
    <property type="match status" value="1"/>
</dbReference>
<dbReference type="PROSITE" id="PS50237">
    <property type="entry name" value="HECT"/>
    <property type="match status" value="1"/>
</dbReference>
<keyword evidence="4" id="KW-0808">Transferase</keyword>
<dbReference type="Pfam" id="PF25579">
    <property type="entry name" value="TPR_TRIP12_N"/>
    <property type="match status" value="1"/>
</dbReference>
<dbReference type="GO" id="GO:0043161">
    <property type="term" value="P:proteasome-mediated ubiquitin-dependent protein catabolic process"/>
    <property type="evidence" value="ECO:0007669"/>
    <property type="project" value="TreeGrafter"/>
</dbReference>
<dbReference type="Pfam" id="PF00632">
    <property type="entry name" value="HECT"/>
    <property type="match status" value="1"/>
</dbReference>
<dbReference type="SUPFAM" id="SSF48371">
    <property type="entry name" value="ARM repeat"/>
    <property type="match status" value="1"/>
</dbReference>
<dbReference type="Proteomes" id="UP000007015">
    <property type="component" value="Chromosome 5"/>
</dbReference>
<evidence type="ECO:0000256" key="4">
    <source>
        <dbReference type="ARBA" id="ARBA00022679"/>
    </source>
</evidence>
<dbReference type="PANTHER" id="PTHR45670">
    <property type="entry name" value="E3 UBIQUITIN-PROTEIN LIGASE TRIP12"/>
    <property type="match status" value="1"/>
</dbReference>
<dbReference type="Gene3D" id="3.30.2410.10">
    <property type="entry name" value="Hect, E3 ligase catalytic domain"/>
    <property type="match status" value="1"/>
</dbReference>
<dbReference type="InterPro" id="IPR000569">
    <property type="entry name" value="HECT_dom"/>
</dbReference>
<feature type="domain" description="HECT" evidence="7">
    <location>
        <begin position="991"/>
        <end position="1274"/>
    </location>
</feature>
<evidence type="ECO:0000256" key="6">
    <source>
        <dbReference type="PROSITE-ProRule" id="PRU00104"/>
    </source>
</evidence>
<dbReference type="InterPro" id="IPR016024">
    <property type="entry name" value="ARM-type_fold"/>
</dbReference>
<evidence type="ECO:0000256" key="2">
    <source>
        <dbReference type="ARBA" id="ARBA00006331"/>
    </source>
</evidence>
<gene>
    <name evidence="8" type="ORF">OsI_18254</name>
</gene>
<dbReference type="InterPro" id="IPR057948">
    <property type="entry name" value="TPR_TRIP12_N"/>
</dbReference>
<keyword evidence="5 6" id="KW-0833">Ubl conjugation pathway</keyword>
<dbReference type="InterPro" id="IPR011989">
    <property type="entry name" value="ARM-like"/>
</dbReference>
<accession>B8AXD1</accession>
<dbReference type="Gene3D" id="1.25.10.10">
    <property type="entry name" value="Leucine-rich Repeat Variant"/>
    <property type="match status" value="1"/>
</dbReference>
<dbReference type="AlphaFoldDB" id="B8AXD1"/>
<sequence length="1274" mass="142632">MAVIEYVVAELRDEAAGAGEHVAALAALCDVLAVAADHLFDALPIAEFVARLPRLLASGEGDVPLFAARAIAEACEGVPPWATSFARYGAIEALRDKLLAIDCIELAEECLRALGVISMECPKECLSHGVPAAVLQFFDFFSMHKQKLVLKIVANVLGDFSAKDAAKAMEAAPVLCNLLQSTDKTILDSAVSCLVLVSDGACDSAQHMEKLYELNAVQATMRLMENDGWKSLSDETLSGILGLLKDLASLSARAVKSLFELNICDLLKQMITYYTSSHSDHNKVQTLVELIYYLMPPLEMCDHRTELIIAKKNVITEQSGYIQQLASILTFIIQVAKSAALSSICYSCVVVIRNIVELSTPSSLVEVQKTVNLSSLLAGWLARKNRHIIFQTLNVSKTLLRKDQKFFFETFIREGLKHAIDAILTQEKGKSRLPESCLCFDLDLETSTDDACRINNGAILKLAEEIKKNFLVKFAKSPHKFGCAFKSIKEFFSRLNCHATAPPAKDQDLCKQLSDFSRQLLSDELPSTSTFEFVQSGSIKHLAGYLSNGTYFNSNLRNCQDLIGELKEVKIRLQKFTHLALSVDNESSVKPLEILVEKLIDALHVWYDSFPVILADEQCTRESTMIPLRDSGTEEPMSLYIKFSRSAREEELEDYGGVLPVDLSSTPESIEEVLLPEICKRTGNETSYKENTQEANGSRKSVGLRNGDGHKFSRLKFSYKGTQLQSSTPLFESILRSMHEGETDLQIDPSFWDKEHKIVYRRRNKSKKVSSHSSYNIQLCRVHEKLEMSLLKDPFFSTILTGKLPGDLDESDPSYNFLFMLKVLEGLNRFSYHLSMDDKLCKFAEGCLQEFDDLKVAICPIPRDQFVSSLLTNKLEQQMQDSLFGDGLIPSWCIYLVETCPFLLSFEARWKYFCLTAHHSFMTDEASSSTETKKYSVTRSKILEDASSMLNKHGSDTKFIEVELMERLGPPWSSANTSSQGISLSNVVQKFKLLGHLVARAVLDGRVLDIPLSKAFYKIMLEQDLDIYDIPSFDPKLGKTVMEFQALVKRKKFLEERASNPAADLSYKNVRLEDLCLDFTLPGNPEYELVPGGSEKMVTLDNLEEYVSSIVDATLKSGISNQIEAFKAGINKVFALKTLRLFSEDEMERILCGEQDSWASNKLEDHINFDYGYDANSASVISFLEILREFGREDQRAFLHFTTGAPQLPLGGLASLDPKLTVVRKQCDGKVDNELPSVNTCRHFFKLPPYSSKEIMRQKLKYAIKEGLGSFQLS</sequence>
<reference evidence="8 9" key="1">
    <citation type="journal article" date="2005" name="PLoS Biol.">
        <title>The genomes of Oryza sativa: a history of duplications.</title>
        <authorList>
            <person name="Yu J."/>
            <person name="Wang J."/>
            <person name="Lin W."/>
            <person name="Li S."/>
            <person name="Li H."/>
            <person name="Zhou J."/>
            <person name="Ni P."/>
            <person name="Dong W."/>
            <person name="Hu S."/>
            <person name="Zeng C."/>
            <person name="Zhang J."/>
            <person name="Zhang Y."/>
            <person name="Li R."/>
            <person name="Xu Z."/>
            <person name="Li S."/>
            <person name="Li X."/>
            <person name="Zheng H."/>
            <person name="Cong L."/>
            <person name="Lin L."/>
            <person name="Yin J."/>
            <person name="Geng J."/>
            <person name="Li G."/>
            <person name="Shi J."/>
            <person name="Liu J."/>
            <person name="Lv H."/>
            <person name="Li J."/>
            <person name="Wang J."/>
            <person name="Deng Y."/>
            <person name="Ran L."/>
            <person name="Shi X."/>
            <person name="Wang X."/>
            <person name="Wu Q."/>
            <person name="Li C."/>
            <person name="Ren X."/>
            <person name="Wang J."/>
            <person name="Wang X."/>
            <person name="Li D."/>
            <person name="Liu D."/>
            <person name="Zhang X."/>
            <person name="Ji Z."/>
            <person name="Zhao W."/>
            <person name="Sun Y."/>
            <person name="Zhang Z."/>
            <person name="Bao J."/>
            <person name="Han Y."/>
            <person name="Dong L."/>
            <person name="Ji J."/>
            <person name="Chen P."/>
            <person name="Wu S."/>
            <person name="Liu J."/>
            <person name="Xiao Y."/>
            <person name="Bu D."/>
            <person name="Tan J."/>
            <person name="Yang L."/>
            <person name="Ye C."/>
            <person name="Zhang J."/>
            <person name="Xu J."/>
            <person name="Zhou Y."/>
            <person name="Yu Y."/>
            <person name="Zhang B."/>
            <person name="Zhuang S."/>
            <person name="Wei H."/>
            <person name="Liu B."/>
            <person name="Lei M."/>
            <person name="Yu H."/>
            <person name="Li Y."/>
            <person name="Xu H."/>
            <person name="Wei S."/>
            <person name="He X."/>
            <person name="Fang L."/>
            <person name="Zhang Z."/>
            <person name="Zhang Y."/>
            <person name="Huang X."/>
            <person name="Su Z."/>
            <person name="Tong W."/>
            <person name="Li J."/>
            <person name="Tong Z."/>
            <person name="Li S."/>
            <person name="Ye J."/>
            <person name="Wang L."/>
            <person name="Fang L."/>
            <person name="Lei T."/>
            <person name="Chen C."/>
            <person name="Chen H."/>
            <person name="Xu Z."/>
            <person name="Li H."/>
            <person name="Huang H."/>
            <person name="Zhang F."/>
            <person name="Xu H."/>
            <person name="Li N."/>
            <person name="Zhao C."/>
            <person name="Li S."/>
            <person name="Dong L."/>
            <person name="Huang Y."/>
            <person name="Li L."/>
            <person name="Xi Y."/>
            <person name="Qi Q."/>
            <person name="Li W."/>
            <person name="Zhang B."/>
            <person name="Hu W."/>
            <person name="Zhang Y."/>
            <person name="Tian X."/>
            <person name="Jiao Y."/>
            <person name="Liang X."/>
            <person name="Jin J."/>
            <person name="Gao L."/>
            <person name="Zheng W."/>
            <person name="Hao B."/>
            <person name="Liu S."/>
            <person name="Wang W."/>
            <person name="Yuan L."/>
            <person name="Cao M."/>
            <person name="McDermott J."/>
            <person name="Samudrala R."/>
            <person name="Wang J."/>
            <person name="Wong G.K."/>
            <person name="Yang H."/>
        </authorList>
    </citation>
    <scope>NUCLEOTIDE SEQUENCE [LARGE SCALE GENOMIC DNA]</scope>
    <source>
        <strain evidence="9">cv. 93-11</strain>
    </source>
</reference>
<dbReference type="PANTHER" id="PTHR45670:SF3">
    <property type="entry name" value="HECT-TYPE E3 UBIQUITIN TRANSFERASE"/>
    <property type="match status" value="1"/>
</dbReference>
<dbReference type="HOGENOM" id="CLU_000366_1_0_1"/>
<proteinExistence type="inferred from homology"/>
<comment type="similarity">
    <text evidence="2">Belongs to the UPL family. K-HECT subfamily.</text>
</comment>
<feature type="active site" description="Glycyl thioester intermediate" evidence="6">
    <location>
        <position position="1241"/>
    </location>
</feature>
<dbReference type="InterPro" id="IPR035983">
    <property type="entry name" value="Hect_E3_ubiquitin_ligase"/>
</dbReference>
<keyword evidence="9" id="KW-1185">Reference proteome</keyword>
<dbReference type="SMART" id="SM00119">
    <property type="entry name" value="HECTc"/>
    <property type="match status" value="1"/>
</dbReference>
<dbReference type="GO" id="GO:0000209">
    <property type="term" value="P:protein polyubiquitination"/>
    <property type="evidence" value="ECO:0007669"/>
    <property type="project" value="TreeGrafter"/>
</dbReference>
<protein>
    <recommendedName>
        <fullName evidence="3">HECT-type E3 ubiquitin transferase</fullName>
        <ecNumber evidence="3">2.3.2.26</ecNumber>
    </recommendedName>
</protein>
<dbReference type="STRING" id="39946.B8AXD1"/>
<dbReference type="InterPro" id="IPR045322">
    <property type="entry name" value="HECTD1/TRIP12-like"/>
</dbReference>
<comment type="catalytic activity">
    <reaction evidence="1">
        <text>S-ubiquitinyl-[E2 ubiquitin-conjugating enzyme]-L-cysteine + [acceptor protein]-L-lysine = [E2 ubiquitin-conjugating enzyme]-L-cysteine + N(6)-ubiquitinyl-[acceptor protein]-L-lysine.</text>
        <dbReference type="EC" id="2.3.2.26"/>
    </reaction>
</comment>